<protein>
    <submittedName>
        <fullName evidence="1">Uncharacterized protein</fullName>
    </submittedName>
</protein>
<dbReference type="Proteomes" id="UP000276133">
    <property type="component" value="Unassembled WGS sequence"/>
</dbReference>
<dbReference type="EMBL" id="REGN01000371">
    <property type="protein sequence ID" value="RNA42378.1"/>
    <property type="molecule type" value="Genomic_DNA"/>
</dbReference>
<evidence type="ECO:0000313" key="1">
    <source>
        <dbReference type="EMBL" id="RNA42378.1"/>
    </source>
</evidence>
<accession>A0A3M7T3G5</accession>
<dbReference type="AlphaFoldDB" id="A0A3M7T3G5"/>
<sequence>MSFEITCGKFAFFRRHLACHRCHVIFWYTNYLVASIRLLIYQRFSWSHEYSLSQWIPAVKIVHDNSGNKCFSHSCRQHDHRIFVQALFHNTELI</sequence>
<evidence type="ECO:0000313" key="2">
    <source>
        <dbReference type="Proteomes" id="UP000276133"/>
    </source>
</evidence>
<gene>
    <name evidence="1" type="ORF">BpHYR1_047688</name>
</gene>
<name>A0A3M7T3G5_BRAPC</name>
<organism evidence="1 2">
    <name type="scientific">Brachionus plicatilis</name>
    <name type="common">Marine rotifer</name>
    <name type="synonym">Brachionus muelleri</name>
    <dbReference type="NCBI Taxonomy" id="10195"/>
    <lineage>
        <taxon>Eukaryota</taxon>
        <taxon>Metazoa</taxon>
        <taxon>Spiralia</taxon>
        <taxon>Gnathifera</taxon>
        <taxon>Rotifera</taxon>
        <taxon>Eurotatoria</taxon>
        <taxon>Monogononta</taxon>
        <taxon>Pseudotrocha</taxon>
        <taxon>Ploima</taxon>
        <taxon>Brachionidae</taxon>
        <taxon>Brachionus</taxon>
    </lineage>
</organism>
<comment type="caution">
    <text evidence="1">The sequence shown here is derived from an EMBL/GenBank/DDBJ whole genome shotgun (WGS) entry which is preliminary data.</text>
</comment>
<keyword evidence="2" id="KW-1185">Reference proteome</keyword>
<proteinExistence type="predicted"/>
<reference evidence="1 2" key="1">
    <citation type="journal article" date="2018" name="Sci. Rep.">
        <title>Genomic signatures of local adaptation to the degree of environmental predictability in rotifers.</title>
        <authorList>
            <person name="Franch-Gras L."/>
            <person name="Hahn C."/>
            <person name="Garcia-Roger E.M."/>
            <person name="Carmona M.J."/>
            <person name="Serra M."/>
            <person name="Gomez A."/>
        </authorList>
    </citation>
    <scope>NUCLEOTIDE SEQUENCE [LARGE SCALE GENOMIC DNA]</scope>
    <source>
        <strain evidence="1">HYR1</strain>
    </source>
</reference>